<gene>
    <name evidence="1" type="ORF">SBA5_300013</name>
</gene>
<sequence>MRLSGRVLQRGFRSEWAIVLTAMAGTLLFSIRAFSQPDIKTNIASGPATRAEDGANAGAIAAAAHESPAANPGRPTVSTPATLTPAGYLQFETGLLAAWHSPEFSSQASIGEVIKFAVSRRVQFLAVSQPFVHSDSQPADGTGDVSPGVQVVFWQGEGARPTFSSSYFHRVLSGGTPDLDIGSASNSVILLASADVKGFHCDTNYIFNEVESDEDVRRPQFGQTLSVSHGVGKKFGVSGELWDFTQPFLRSYAFGNLWAANYNARKNLVLDVAFDRGLTTTSTRWEILAGFTYLLPRKIRLR</sequence>
<organism evidence="1 2">
    <name type="scientific">Candidatus Sulfuritelmatomonas gaucii</name>
    <dbReference type="NCBI Taxonomy" id="2043161"/>
    <lineage>
        <taxon>Bacteria</taxon>
        <taxon>Pseudomonadati</taxon>
        <taxon>Acidobacteriota</taxon>
        <taxon>Terriglobia</taxon>
        <taxon>Terriglobales</taxon>
        <taxon>Acidobacteriaceae</taxon>
        <taxon>Candidatus Sulfuritelmatomonas</taxon>
    </lineage>
</organism>
<name>A0A2N9LDL9_9BACT</name>
<proteinExistence type="predicted"/>
<dbReference type="AlphaFoldDB" id="A0A2N9LDL9"/>
<dbReference type="OrthoDB" id="112742at2"/>
<accession>A0A2N9LDL9</accession>
<dbReference type="Proteomes" id="UP000239735">
    <property type="component" value="Unassembled WGS sequence"/>
</dbReference>
<reference evidence="2" key="1">
    <citation type="submission" date="2018-02" db="EMBL/GenBank/DDBJ databases">
        <authorList>
            <person name="Hausmann B."/>
        </authorList>
    </citation>
    <scope>NUCLEOTIDE SEQUENCE [LARGE SCALE GENOMIC DNA]</scope>
    <source>
        <strain evidence="2">Peat soil MAG SbA5</strain>
    </source>
</reference>
<dbReference type="EMBL" id="OKRB01000087">
    <property type="protein sequence ID" value="SPE21369.1"/>
    <property type="molecule type" value="Genomic_DNA"/>
</dbReference>
<evidence type="ECO:0000313" key="2">
    <source>
        <dbReference type="Proteomes" id="UP000239735"/>
    </source>
</evidence>
<evidence type="ECO:0000313" key="1">
    <source>
        <dbReference type="EMBL" id="SPE21369.1"/>
    </source>
</evidence>
<protein>
    <submittedName>
        <fullName evidence="1">Uncharacterized protein</fullName>
    </submittedName>
</protein>